<protein>
    <submittedName>
        <fullName evidence="1">Uncharacterized protein</fullName>
    </submittedName>
</protein>
<name>A0ABT7NLL1_9SPHI</name>
<reference evidence="1" key="2">
    <citation type="journal article" date="2022" name="Sci. Total Environ.">
        <title>Prevalence, transmission, and molecular epidemiology of tet(X)-positive bacteria among humans, animals, and environmental niches in China: An epidemiological, and genomic-based study.</title>
        <authorList>
            <person name="Dong N."/>
            <person name="Zeng Y."/>
            <person name="Cai C."/>
            <person name="Sun C."/>
            <person name="Lu J."/>
            <person name="Liu C."/>
            <person name="Zhou H."/>
            <person name="Sun Q."/>
            <person name="Shu L."/>
            <person name="Wang H."/>
            <person name="Wang Y."/>
            <person name="Wang S."/>
            <person name="Wu C."/>
            <person name="Chan E.W."/>
            <person name="Chen G."/>
            <person name="Shen Z."/>
            <person name="Chen S."/>
            <person name="Zhang R."/>
        </authorList>
    </citation>
    <scope>NUCLEOTIDE SEQUENCE</scope>
    <source>
        <strain evidence="1">R1692</strain>
    </source>
</reference>
<sequence>MKSALIKPKNRSNAQQTIAYGAAQANEIRDFLSWSEQQYFEHQFEQYEEFLKRALYSSPMEIFNKVRYSPLMRGLWNNEWIFRNERQFLPMARDFNFSGVVENEDGELVLYLPLEELDTQESLIDEYEFIHNAKILFSDHDFMVKFYHVLKLISKS</sequence>
<keyword evidence="2" id="KW-1185">Reference proteome</keyword>
<gene>
    <name evidence="1" type="ORF">HX018_07260</name>
</gene>
<accession>A0ABT7NLL1</accession>
<reference evidence="1" key="1">
    <citation type="submission" date="2020-06" db="EMBL/GenBank/DDBJ databases">
        <authorList>
            <person name="Dong N."/>
        </authorList>
    </citation>
    <scope>NUCLEOTIDE SEQUENCE</scope>
    <source>
        <strain evidence="1">R1692</strain>
    </source>
</reference>
<evidence type="ECO:0000313" key="1">
    <source>
        <dbReference type="EMBL" id="MDM1048031.1"/>
    </source>
</evidence>
<dbReference type="RefSeq" id="WP_286650992.1">
    <property type="nucleotide sequence ID" value="NZ_JACAGK010000016.1"/>
</dbReference>
<organism evidence="1 2">
    <name type="scientific">Sphingobacterium hotanense</name>
    <dbReference type="NCBI Taxonomy" id="649196"/>
    <lineage>
        <taxon>Bacteria</taxon>
        <taxon>Pseudomonadati</taxon>
        <taxon>Bacteroidota</taxon>
        <taxon>Sphingobacteriia</taxon>
        <taxon>Sphingobacteriales</taxon>
        <taxon>Sphingobacteriaceae</taxon>
        <taxon>Sphingobacterium</taxon>
    </lineage>
</organism>
<comment type="caution">
    <text evidence="1">The sequence shown here is derived from an EMBL/GenBank/DDBJ whole genome shotgun (WGS) entry which is preliminary data.</text>
</comment>
<dbReference type="EMBL" id="JACAGK010000016">
    <property type="protein sequence ID" value="MDM1048031.1"/>
    <property type="molecule type" value="Genomic_DNA"/>
</dbReference>
<dbReference type="Proteomes" id="UP001170954">
    <property type="component" value="Unassembled WGS sequence"/>
</dbReference>
<evidence type="ECO:0000313" key="2">
    <source>
        <dbReference type="Proteomes" id="UP001170954"/>
    </source>
</evidence>
<proteinExistence type="predicted"/>